<dbReference type="GO" id="GO:0008810">
    <property type="term" value="F:cellulase activity"/>
    <property type="evidence" value="ECO:0007669"/>
    <property type="project" value="UniProtKB-EC"/>
</dbReference>
<feature type="chain" id="PRO_5020757213" description="cellulase" evidence="7">
    <location>
        <begin position="20"/>
        <end position="124"/>
    </location>
</feature>
<dbReference type="PANTHER" id="PTHR34142:SF1">
    <property type="entry name" value="GLYCOSIDE HYDROLASE FAMILY 5 DOMAIN-CONTAINING PROTEIN"/>
    <property type="match status" value="1"/>
</dbReference>
<dbReference type="EMBL" id="KZ999143">
    <property type="protein sequence ID" value="RKO85376.1"/>
    <property type="molecule type" value="Genomic_DNA"/>
</dbReference>
<dbReference type="InterPro" id="IPR017853">
    <property type="entry name" value="GH"/>
</dbReference>
<proteinExistence type="inferred from homology"/>
<keyword evidence="7" id="KW-0732">Signal</keyword>
<evidence type="ECO:0000256" key="5">
    <source>
        <dbReference type="ARBA" id="ARBA00023295"/>
    </source>
</evidence>
<evidence type="ECO:0000256" key="7">
    <source>
        <dbReference type="SAM" id="SignalP"/>
    </source>
</evidence>
<comment type="catalytic activity">
    <reaction evidence="1">
        <text>Endohydrolysis of (1-&gt;4)-beta-D-glucosidic linkages in cellulose, lichenin and cereal beta-D-glucans.</text>
        <dbReference type="EC" id="3.2.1.4"/>
    </reaction>
</comment>
<name>A0A4P9W5K5_9FUNG</name>
<dbReference type="SUPFAM" id="SSF51445">
    <property type="entry name" value="(Trans)glycosidases"/>
    <property type="match status" value="1"/>
</dbReference>
<dbReference type="InterPro" id="IPR001547">
    <property type="entry name" value="Glyco_hydro_5"/>
</dbReference>
<dbReference type="OrthoDB" id="2109727at2759"/>
<evidence type="ECO:0000256" key="6">
    <source>
        <dbReference type="RuleBase" id="RU361153"/>
    </source>
</evidence>
<evidence type="ECO:0000256" key="3">
    <source>
        <dbReference type="ARBA" id="ARBA00012601"/>
    </source>
</evidence>
<organism evidence="9 10">
    <name type="scientific">Blyttiomyces helicus</name>
    <dbReference type="NCBI Taxonomy" id="388810"/>
    <lineage>
        <taxon>Eukaryota</taxon>
        <taxon>Fungi</taxon>
        <taxon>Fungi incertae sedis</taxon>
        <taxon>Chytridiomycota</taxon>
        <taxon>Chytridiomycota incertae sedis</taxon>
        <taxon>Chytridiomycetes</taxon>
        <taxon>Chytridiomycetes incertae sedis</taxon>
        <taxon>Blyttiomyces</taxon>
    </lineage>
</organism>
<feature type="signal peptide" evidence="7">
    <location>
        <begin position="1"/>
        <end position="19"/>
    </location>
</feature>
<dbReference type="AlphaFoldDB" id="A0A4P9W5K5"/>
<accession>A0A4P9W5K5</accession>
<dbReference type="Gene3D" id="3.20.20.80">
    <property type="entry name" value="Glycosidases"/>
    <property type="match status" value="1"/>
</dbReference>
<evidence type="ECO:0000313" key="10">
    <source>
        <dbReference type="Proteomes" id="UP000269721"/>
    </source>
</evidence>
<evidence type="ECO:0000256" key="4">
    <source>
        <dbReference type="ARBA" id="ARBA00022801"/>
    </source>
</evidence>
<evidence type="ECO:0000256" key="1">
    <source>
        <dbReference type="ARBA" id="ARBA00000966"/>
    </source>
</evidence>
<gene>
    <name evidence="9" type="ORF">BDK51DRAFT_48071</name>
</gene>
<dbReference type="GO" id="GO:0009251">
    <property type="term" value="P:glucan catabolic process"/>
    <property type="evidence" value="ECO:0007669"/>
    <property type="project" value="TreeGrafter"/>
</dbReference>
<evidence type="ECO:0000256" key="2">
    <source>
        <dbReference type="ARBA" id="ARBA00005641"/>
    </source>
</evidence>
<dbReference type="Pfam" id="PF00150">
    <property type="entry name" value="Cellulase"/>
    <property type="match status" value="1"/>
</dbReference>
<feature type="domain" description="Glycoside hydrolase family 5" evidence="8">
    <location>
        <begin position="45"/>
        <end position="116"/>
    </location>
</feature>
<dbReference type="EC" id="3.2.1.4" evidence="3"/>
<dbReference type="PANTHER" id="PTHR34142">
    <property type="entry name" value="ENDO-BETA-1,4-GLUCANASE A"/>
    <property type="match status" value="1"/>
</dbReference>
<protein>
    <recommendedName>
        <fullName evidence="3">cellulase</fullName>
        <ecNumber evidence="3">3.2.1.4</ecNumber>
    </recommendedName>
</protein>
<comment type="similarity">
    <text evidence="2 6">Belongs to the glycosyl hydrolase 5 (cellulase A) family.</text>
</comment>
<keyword evidence="5 6" id="KW-0326">Glycosidase</keyword>
<evidence type="ECO:0000313" key="9">
    <source>
        <dbReference type="EMBL" id="RKO85376.1"/>
    </source>
</evidence>
<sequence length="124" mass="13161">MTRLASILLASLVPVSVLGKVALTGVSEAGLDFGAGNFPGNNGGSFFAPNPAAIAHTLAKGANTIRLPFLWERVQPSAGGSFDATYLGFIDTVIKQVTSAGAKVILDPHNYARYVNRRWDSNQW</sequence>
<evidence type="ECO:0000259" key="8">
    <source>
        <dbReference type="Pfam" id="PF00150"/>
    </source>
</evidence>
<dbReference type="Proteomes" id="UP000269721">
    <property type="component" value="Unassembled WGS sequence"/>
</dbReference>
<keyword evidence="4 6" id="KW-0378">Hydrolase</keyword>
<reference evidence="10" key="1">
    <citation type="journal article" date="2018" name="Nat. Microbiol.">
        <title>Leveraging single-cell genomics to expand the fungal tree of life.</title>
        <authorList>
            <person name="Ahrendt S.R."/>
            <person name="Quandt C.A."/>
            <person name="Ciobanu D."/>
            <person name="Clum A."/>
            <person name="Salamov A."/>
            <person name="Andreopoulos B."/>
            <person name="Cheng J.F."/>
            <person name="Woyke T."/>
            <person name="Pelin A."/>
            <person name="Henrissat B."/>
            <person name="Reynolds N.K."/>
            <person name="Benny G.L."/>
            <person name="Smith M.E."/>
            <person name="James T.Y."/>
            <person name="Grigoriev I.V."/>
        </authorList>
    </citation>
    <scope>NUCLEOTIDE SEQUENCE [LARGE SCALE GENOMIC DNA]</scope>
</reference>
<keyword evidence="10" id="KW-1185">Reference proteome</keyword>